<keyword evidence="3" id="KW-1133">Transmembrane helix</keyword>
<evidence type="ECO:0000313" key="5">
    <source>
        <dbReference type="EMBL" id="CUQ81495.1"/>
    </source>
</evidence>
<dbReference type="GO" id="GO:0046872">
    <property type="term" value="F:metal ion binding"/>
    <property type="evidence" value="ECO:0007669"/>
    <property type="project" value="UniProtKB-KW"/>
</dbReference>
<gene>
    <name evidence="5" type="ORF">ERS852502_00319</name>
</gene>
<keyword evidence="5" id="KW-0326">Glycosidase</keyword>
<dbReference type="GO" id="GO:0016810">
    <property type="term" value="F:hydrolase activity, acting on carbon-nitrogen (but not peptide) bonds"/>
    <property type="evidence" value="ECO:0007669"/>
    <property type="project" value="InterPro"/>
</dbReference>
<protein>
    <submittedName>
        <fullName evidence="5">Bifunctional xylanase/deacetylase</fullName>
    </submittedName>
</protein>
<keyword evidence="5" id="KW-0858">Xylan degradation</keyword>
<evidence type="ECO:0000256" key="1">
    <source>
        <dbReference type="ARBA" id="ARBA00022723"/>
    </source>
</evidence>
<dbReference type="Pfam" id="PF01522">
    <property type="entry name" value="Polysacc_deac_1"/>
    <property type="match status" value="1"/>
</dbReference>
<keyword evidence="1" id="KW-0479">Metal-binding</keyword>
<evidence type="ECO:0000256" key="2">
    <source>
        <dbReference type="ARBA" id="ARBA00022801"/>
    </source>
</evidence>
<keyword evidence="3" id="KW-0472">Membrane</keyword>
<dbReference type="OrthoDB" id="9806342at2"/>
<dbReference type="PANTHER" id="PTHR10587">
    <property type="entry name" value="GLYCOSYL TRANSFERASE-RELATED"/>
    <property type="match status" value="1"/>
</dbReference>
<evidence type="ECO:0000313" key="6">
    <source>
        <dbReference type="Proteomes" id="UP000078383"/>
    </source>
</evidence>
<dbReference type="InterPro" id="IPR002509">
    <property type="entry name" value="NODB_dom"/>
</dbReference>
<dbReference type="GO" id="GO:0016020">
    <property type="term" value="C:membrane"/>
    <property type="evidence" value="ECO:0007669"/>
    <property type="project" value="TreeGrafter"/>
</dbReference>
<dbReference type="GO" id="GO:0016798">
    <property type="term" value="F:hydrolase activity, acting on glycosyl bonds"/>
    <property type="evidence" value="ECO:0007669"/>
    <property type="project" value="UniProtKB-KW"/>
</dbReference>
<dbReference type="EMBL" id="CZBX01000001">
    <property type="protein sequence ID" value="CUQ81495.1"/>
    <property type="molecule type" value="Genomic_DNA"/>
</dbReference>
<dbReference type="PROSITE" id="PS51677">
    <property type="entry name" value="NODB"/>
    <property type="match status" value="1"/>
</dbReference>
<dbReference type="SUPFAM" id="SSF88713">
    <property type="entry name" value="Glycoside hydrolase/deacetylase"/>
    <property type="match status" value="1"/>
</dbReference>
<dbReference type="PANTHER" id="PTHR10587:SF133">
    <property type="entry name" value="CHITIN DEACETYLASE 1-RELATED"/>
    <property type="match status" value="1"/>
</dbReference>
<dbReference type="CDD" id="cd10954">
    <property type="entry name" value="CE4_CtAXE_like"/>
    <property type="match status" value="1"/>
</dbReference>
<dbReference type="InterPro" id="IPR050248">
    <property type="entry name" value="Polysacc_deacetylase_ArnD"/>
</dbReference>
<feature type="transmembrane region" description="Helical" evidence="3">
    <location>
        <begin position="6"/>
        <end position="27"/>
    </location>
</feature>
<reference evidence="5 6" key="1">
    <citation type="submission" date="2015-09" db="EMBL/GenBank/DDBJ databases">
        <authorList>
            <consortium name="Pathogen Informatics"/>
        </authorList>
    </citation>
    <scope>NUCLEOTIDE SEQUENCE [LARGE SCALE GENOMIC DNA]</scope>
    <source>
        <strain evidence="5 6">2789STDY5834889</strain>
    </source>
</reference>
<evidence type="ECO:0000259" key="4">
    <source>
        <dbReference type="PROSITE" id="PS51677"/>
    </source>
</evidence>
<keyword evidence="3" id="KW-0812">Transmembrane</keyword>
<accession>A0A174Z242</accession>
<dbReference type="GO" id="GO:0045493">
    <property type="term" value="P:xylan catabolic process"/>
    <property type="evidence" value="ECO:0007669"/>
    <property type="project" value="UniProtKB-KW"/>
</dbReference>
<dbReference type="InterPro" id="IPR011330">
    <property type="entry name" value="Glyco_hydro/deAcase_b/a-brl"/>
</dbReference>
<keyword evidence="5" id="KW-0119">Carbohydrate metabolism</keyword>
<sequence>MMSGKRWGYVVQFFCLLVFFGMSPFLIKMDGRKTMSVSSDSVRSQNVSDEVKPVVALTFDDGPNASSTPILLDGLRERKVRATFFLIGENVEKDENEKIVKRMYEEGHLIGNHTYTHCNLSKLETGEAKKELEQTDTVIEKITGKQPVFVRAPYGELPVDSEQDLNRIYIGWTVDPLDWMTEDTGAVVKTVVEEINPGDVILLHDCYPSSVQAAIRIVDLLQGKGYEFVTVDHLIMD</sequence>
<dbReference type="Gene3D" id="3.20.20.370">
    <property type="entry name" value="Glycoside hydrolase/deacetylase"/>
    <property type="match status" value="1"/>
</dbReference>
<dbReference type="Proteomes" id="UP000078383">
    <property type="component" value="Unassembled WGS sequence"/>
</dbReference>
<keyword evidence="5" id="KW-0624">Polysaccharide degradation</keyword>
<evidence type="ECO:0000256" key="3">
    <source>
        <dbReference type="SAM" id="Phobius"/>
    </source>
</evidence>
<name>A0A174Z242_9FIRM</name>
<feature type="domain" description="NodB homology" evidence="4">
    <location>
        <begin position="53"/>
        <end position="229"/>
    </location>
</feature>
<keyword evidence="2 5" id="KW-0378">Hydrolase</keyword>
<organism evidence="5 6">
    <name type="scientific">[Ruminococcus] torques</name>
    <dbReference type="NCBI Taxonomy" id="33039"/>
    <lineage>
        <taxon>Bacteria</taxon>
        <taxon>Bacillati</taxon>
        <taxon>Bacillota</taxon>
        <taxon>Clostridia</taxon>
        <taxon>Lachnospirales</taxon>
        <taxon>Lachnospiraceae</taxon>
        <taxon>Mediterraneibacter</taxon>
    </lineage>
</organism>
<proteinExistence type="predicted"/>
<dbReference type="AlphaFoldDB" id="A0A174Z242"/>